<dbReference type="PANTHER" id="PTHR10110:SF86">
    <property type="entry name" value="SODIUM_HYDROGEN EXCHANGER 7"/>
    <property type="match status" value="1"/>
</dbReference>
<dbReference type="RefSeq" id="WP_171159418.1">
    <property type="nucleotide sequence ID" value="NZ_CP053189.1"/>
</dbReference>
<keyword evidence="5 10" id="KW-1133">Transmembrane helix</keyword>
<feature type="domain" description="Cation/H+ exchanger transmembrane" evidence="11">
    <location>
        <begin position="13"/>
        <end position="403"/>
    </location>
</feature>
<evidence type="ECO:0000256" key="5">
    <source>
        <dbReference type="ARBA" id="ARBA00022989"/>
    </source>
</evidence>
<dbReference type="AlphaFoldDB" id="A0A6M4PSC5"/>
<evidence type="ECO:0000256" key="7">
    <source>
        <dbReference type="ARBA" id="ARBA00023065"/>
    </source>
</evidence>
<dbReference type="InterPro" id="IPR018422">
    <property type="entry name" value="Cation/H_exchanger_CPA1"/>
</dbReference>
<gene>
    <name evidence="12" type="ORF">HKX69_34885</name>
</gene>
<evidence type="ECO:0000313" key="13">
    <source>
        <dbReference type="Proteomes" id="UP000502641"/>
    </source>
</evidence>
<evidence type="ECO:0000256" key="2">
    <source>
        <dbReference type="ARBA" id="ARBA00022448"/>
    </source>
</evidence>
<dbReference type="GO" id="GO:0015385">
    <property type="term" value="F:sodium:proton antiporter activity"/>
    <property type="evidence" value="ECO:0007669"/>
    <property type="project" value="InterPro"/>
</dbReference>
<feature type="transmembrane region" description="Helical" evidence="10">
    <location>
        <begin position="48"/>
        <end position="66"/>
    </location>
</feature>
<keyword evidence="8 10" id="KW-0472">Membrane</keyword>
<evidence type="ECO:0000259" key="11">
    <source>
        <dbReference type="Pfam" id="PF00999"/>
    </source>
</evidence>
<dbReference type="GO" id="GO:0051453">
    <property type="term" value="P:regulation of intracellular pH"/>
    <property type="evidence" value="ECO:0007669"/>
    <property type="project" value="TreeGrafter"/>
</dbReference>
<evidence type="ECO:0000256" key="8">
    <source>
        <dbReference type="ARBA" id="ARBA00023136"/>
    </source>
</evidence>
<keyword evidence="4 10" id="KW-0812">Transmembrane</keyword>
<evidence type="ECO:0000256" key="9">
    <source>
        <dbReference type="ARBA" id="ARBA00023201"/>
    </source>
</evidence>
<dbReference type="GO" id="GO:0005886">
    <property type="term" value="C:plasma membrane"/>
    <property type="evidence" value="ECO:0007669"/>
    <property type="project" value="UniProtKB-SubCell"/>
</dbReference>
<feature type="transmembrane region" description="Helical" evidence="10">
    <location>
        <begin position="378"/>
        <end position="401"/>
    </location>
</feature>
<dbReference type="KEGG" id="sarg:HKX69_34885"/>
<keyword evidence="13" id="KW-1185">Reference proteome</keyword>
<dbReference type="InterPro" id="IPR004705">
    <property type="entry name" value="Cation/H_exchanger_CPA1_bac"/>
</dbReference>
<proteinExistence type="inferred from homology"/>
<evidence type="ECO:0000256" key="3">
    <source>
        <dbReference type="ARBA" id="ARBA00022475"/>
    </source>
</evidence>
<dbReference type="InterPro" id="IPR006153">
    <property type="entry name" value="Cation/H_exchanger_TM"/>
</dbReference>
<dbReference type="NCBIfam" id="TIGR00831">
    <property type="entry name" value="a_cpa1"/>
    <property type="match status" value="1"/>
</dbReference>
<accession>A0A6M4PSC5</accession>
<dbReference type="EMBL" id="CP053189">
    <property type="protein sequence ID" value="QJS14025.1"/>
    <property type="molecule type" value="Genomic_DNA"/>
</dbReference>
<keyword evidence="2 10" id="KW-0813">Transport</keyword>
<keyword evidence="9 10" id="KW-0739">Sodium transport</keyword>
<feature type="transmembrane region" description="Helical" evidence="10">
    <location>
        <begin position="299"/>
        <end position="324"/>
    </location>
</feature>
<comment type="similarity">
    <text evidence="10">Belongs to the monovalent cation:proton antiporter 1 (CPA1) transporter (TC 2.A.36) family.</text>
</comment>
<comment type="subcellular location">
    <subcellularLocation>
        <location evidence="1 10">Cell membrane</location>
        <topology evidence="1 10">Multi-pass membrane protein</topology>
    </subcellularLocation>
</comment>
<feature type="transmembrane region" description="Helical" evidence="10">
    <location>
        <begin position="112"/>
        <end position="135"/>
    </location>
</feature>
<keyword evidence="7 10" id="KW-0406">Ion transport</keyword>
<dbReference type="PANTHER" id="PTHR10110">
    <property type="entry name" value="SODIUM/HYDROGEN EXCHANGER"/>
    <property type="match status" value="1"/>
</dbReference>
<keyword evidence="10" id="KW-0050">Antiport</keyword>
<name>A0A6M4PSC5_9ACTN</name>
<dbReference type="Proteomes" id="UP000502641">
    <property type="component" value="Chromosome"/>
</dbReference>
<evidence type="ECO:0000256" key="4">
    <source>
        <dbReference type="ARBA" id="ARBA00022692"/>
    </source>
</evidence>
<keyword evidence="3 10" id="KW-1003">Cell membrane</keyword>
<dbReference type="GO" id="GO:0015386">
    <property type="term" value="F:potassium:proton antiporter activity"/>
    <property type="evidence" value="ECO:0007669"/>
    <property type="project" value="TreeGrafter"/>
</dbReference>
<dbReference type="InterPro" id="IPR038770">
    <property type="entry name" value="Na+/solute_symporter_sf"/>
</dbReference>
<evidence type="ECO:0000256" key="1">
    <source>
        <dbReference type="ARBA" id="ARBA00004651"/>
    </source>
</evidence>
<organism evidence="12 13">
    <name type="scientific">Streptomyces argyrophylli</name>
    <dbReference type="NCBI Taxonomy" id="2726118"/>
    <lineage>
        <taxon>Bacteria</taxon>
        <taxon>Bacillati</taxon>
        <taxon>Actinomycetota</taxon>
        <taxon>Actinomycetes</taxon>
        <taxon>Kitasatosporales</taxon>
        <taxon>Streptomycetaceae</taxon>
        <taxon>Streptomyces</taxon>
    </lineage>
</organism>
<comment type="caution">
    <text evidence="10">Lacks conserved residue(s) required for the propagation of feature annotation.</text>
</comment>
<dbReference type="Pfam" id="PF00999">
    <property type="entry name" value="Na_H_Exchanger"/>
    <property type="match status" value="1"/>
</dbReference>
<protein>
    <submittedName>
        <fullName evidence="12">Na+/H+ antiporter</fullName>
    </submittedName>
</protein>
<evidence type="ECO:0000313" key="12">
    <source>
        <dbReference type="EMBL" id="QJS14025.1"/>
    </source>
</evidence>
<reference evidence="12 13" key="1">
    <citation type="submission" date="2020-05" db="EMBL/GenBank/DDBJ databases">
        <authorList>
            <person name="Li K."/>
        </authorList>
    </citation>
    <scope>NUCLEOTIDE SEQUENCE [LARGE SCALE GENOMIC DNA]</scope>
    <source>
        <strain evidence="13">jing01</strain>
    </source>
</reference>
<keyword evidence="6 10" id="KW-0915">Sodium</keyword>
<evidence type="ECO:0000256" key="6">
    <source>
        <dbReference type="ARBA" id="ARBA00023053"/>
    </source>
</evidence>
<sequence length="528" mass="57300">MLGLELVVLLGLATLLGNVLSKHLRITPPVVLLVAGVLLGFIPALREVHLRPDVVLLLFLPALLYWESLNTSLNQVRIHLRGIVLLSTVLVVITAASVAATAHALDLPWGPAWVLGAAVAPTDATALGIVGRLLPRSQVTVLRAESLVNDGTALVVYGVAVGIAIGREHLVASHVGWLFVRAYAGGALVGAAIAWMAVWARQRIRADPLQGQSLMLLVPFTTYLIAEEIGASGVVAVVVCGLIMSQVVPRVVRADMRLQANAFWTVATHLLNGSLFVLVGLELHSSGERLSAGDLSWTVFTALAATAVVIGVRLCHLYASAYLIRSLDRRPKQRMLRFSNRSRLVSGLCGFRGAVSLAAVLAVPFHNDSGAPFPDRDVIVFVTGGVIVLTLLQGLVLPAAVRWARLPRDTTPEQERHLAETIATQEALEALPRLSAALGINDDVTERLRAEYENHLTFLRARVDGDEEHPVLRKEREYRTLRLALVASKRATLVRLRDERRIDDTVLRELVTRLDNEEVGLAPHQPTD</sequence>
<comment type="function">
    <text evidence="10">Na(+)/H(+) antiporter that extrudes sodium in exchange for external protons.</text>
</comment>
<feature type="transmembrane region" description="Helical" evidence="10">
    <location>
        <begin position="344"/>
        <end position="366"/>
    </location>
</feature>
<feature type="transmembrane region" description="Helical" evidence="10">
    <location>
        <begin position="78"/>
        <end position="100"/>
    </location>
</feature>
<evidence type="ECO:0000256" key="10">
    <source>
        <dbReference type="RuleBase" id="RU366002"/>
    </source>
</evidence>
<dbReference type="Gene3D" id="1.20.1530.20">
    <property type="match status" value="1"/>
</dbReference>
<dbReference type="GO" id="GO:0098719">
    <property type="term" value="P:sodium ion import across plasma membrane"/>
    <property type="evidence" value="ECO:0007669"/>
    <property type="project" value="TreeGrafter"/>
</dbReference>
<feature type="transmembrane region" description="Helical" evidence="10">
    <location>
        <begin position="261"/>
        <end position="279"/>
    </location>
</feature>
<feature type="transmembrane region" description="Helical" evidence="10">
    <location>
        <begin position="178"/>
        <end position="197"/>
    </location>
</feature>